<sequence>MLDSTFWCFDCDCFIQSMQSSMVPFGCASCHLNTRSFHSPIRGPPDLTCITPIMALPLSNGFHSHTPSRPEVL</sequence>
<evidence type="ECO:0000313" key="1">
    <source>
        <dbReference type="EMBL" id="JAD56732.1"/>
    </source>
</evidence>
<dbReference type="AlphaFoldDB" id="A0A0A9BBQ3"/>
<reference evidence="1" key="1">
    <citation type="submission" date="2014-09" db="EMBL/GenBank/DDBJ databases">
        <authorList>
            <person name="Magalhaes I.L.F."/>
            <person name="Oliveira U."/>
            <person name="Santos F.R."/>
            <person name="Vidigal T.H.D.A."/>
            <person name="Brescovit A.D."/>
            <person name="Santos A.J."/>
        </authorList>
    </citation>
    <scope>NUCLEOTIDE SEQUENCE</scope>
    <source>
        <tissue evidence="1">Shoot tissue taken approximately 20 cm above the soil surface</tissue>
    </source>
</reference>
<accession>A0A0A9BBQ3</accession>
<reference evidence="1" key="2">
    <citation type="journal article" date="2015" name="Data Brief">
        <title>Shoot transcriptome of the giant reed, Arundo donax.</title>
        <authorList>
            <person name="Barrero R.A."/>
            <person name="Guerrero F.D."/>
            <person name="Moolhuijzen P."/>
            <person name="Goolsby J.A."/>
            <person name="Tidwell J."/>
            <person name="Bellgard S.E."/>
            <person name="Bellgard M.I."/>
        </authorList>
    </citation>
    <scope>NUCLEOTIDE SEQUENCE</scope>
    <source>
        <tissue evidence="1">Shoot tissue taken approximately 20 cm above the soil surface</tissue>
    </source>
</reference>
<name>A0A0A9BBQ3_ARUDO</name>
<protein>
    <submittedName>
        <fullName evidence="1">Uncharacterized protein</fullName>
    </submittedName>
</protein>
<dbReference type="EMBL" id="GBRH01241163">
    <property type="protein sequence ID" value="JAD56732.1"/>
    <property type="molecule type" value="Transcribed_RNA"/>
</dbReference>
<proteinExistence type="predicted"/>
<organism evidence="1">
    <name type="scientific">Arundo donax</name>
    <name type="common">Giant reed</name>
    <name type="synonym">Donax arundinaceus</name>
    <dbReference type="NCBI Taxonomy" id="35708"/>
    <lineage>
        <taxon>Eukaryota</taxon>
        <taxon>Viridiplantae</taxon>
        <taxon>Streptophyta</taxon>
        <taxon>Embryophyta</taxon>
        <taxon>Tracheophyta</taxon>
        <taxon>Spermatophyta</taxon>
        <taxon>Magnoliopsida</taxon>
        <taxon>Liliopsida</taxon>
        <taxon>Poales</taxon>
        <taxon>Poaceae</taxon>
        <taxon>PACMAD clade</taxon>
        <taxon>Arundinoideae</taxon>
        <taxon>Arundineae</taxon>
        <taxon>Arundo</taxon>
    </lineage>
</organism>